<dbReference type="EMBL" id="BAABDU010000004">
    <property type="protein sequence ID" value="GAA3773344.1"/>
    <property type="molecule type" value="Genomic_DNA"/>
</dbReference>
<evidence type="ECO:0000256" key="2">
    <source>
        <dbReference type="SAM" id="SignalP"/>
    </source>
</evidence>
<dbReference type="NCBIfam" id="TIGR03696">
    <property type="entry name" value="Rhs_assc_core"/>
    <property type="match status" value="1"/>
</dbReference>
<name>A0ABP7GS92_9FLAO</name>
<dbReference type="InterPro" id="IPR050708">
    <property type="entry name" value="T6SS_VgrG/RHS"/>
</dbReference>
<dbReference type="InterPro" id="IPR022385">
    <property type="entry name" value="Rhs_assc_core"/>
</dbReference>
<feature type="domain" description="DUF6443" evidence="3">
    <location>
        <begin position="469"/>
        <end position="610"/>
    </location>
</feature>
<evidence type="ECO:0000313" key="5">
    <source>
        <dbReference type="Proteomes" id="UP001500748"/>
    </source>
</evidence>
<accession>A0ABP7GS92</accession>
<feature type="compositionally biased region" description="Low complexity" evidence="1">
    <location>
        <begin position="1555"/>
        <end position="1572"/>
    </location>
</feature>
<evidence type="ECO:0000259" key="3">
    <source>
        <dbReference type="Pfam" id="PF20041"/>
    </source>
</evidence>
<proteinExistence type="predicted"/>
<dbReference type="Proteomes" id="UP001500748">
    <property type="component" value="Unassembled WGS sequence"/>
</dbReference>
<dbReference type="InterPro" id="IPR045619">
    <property type="entry name" value="DUF6443"/>
</dbReference>
<protein>
    <recommendedName>
        <fullName evidence="3">DUF6443 domain-containing protein</fullName>
    </recommendedName>
</protein>
<dbReference type="Gene3D" id="2.180.10.10">
    <property type="entry name" value="RHS repeat-associated core"/>
    <property type="match status" value="1"/>
</dbReference>
<gene>
    <name evidence="4" type="ORF">GCM10022423_29820</name>
</gene>
<keyword evidence="5" id="KW-1185">Reference proteome</keyword>
<keyword evidence="2" id="KW-0732">Signal</keyword>
<organism evidence="4 5">
    <name type="scientific">Flavobacterium ginsengiterrae</name>
    <dbReference type="NCBI Taxonomy" id="871695"/>
    <lineage>
        <taxon>Bacteria</taxon>
        <taxon>Pseudomonadati</taxon>
        <taxon>Bacteroidota</taxon>
        <taxon>Flavobacteriia</taxon>
        <taxon>Flavobacteriales</taxon>
        <taxon>Flavobacteriaceae</taxon>
        <taxon>Flavobacterium</taxon>
    </lineage>
</organism>
<evidence type="ECO:0000313" key="4">
    <source>
        <dbReference type="EMBL" id="GAA3773344.1"/>
    </source>
</evidence>
<comment type="caution">
    <text evidence="4">The sequence shown here is derived from an EMBL/GenBank/DDBJ whole genome shotgun (WGS) entry which is preliminary data.</text>
</comment>
<dbReference type="NCBIfam" id="NF045639">
    <property type="entry name" value="GCX_COOH"/>
    <property type="match status" value="1"/>
</dbReference>
<dbReference type="InterPro" id="IPR055015">
    <property type="entry name" value="GCX_COOH"/>
</dbReference>
<dbReference type="PANTHER" id="PTHR32305:SF15">
    <property type="entry name" value="PROTEIN RHSA-RELATED"/>
    <property type="match status" value="1"/>
</dbReference>
<sequence length="1616" mass="180132">MIHNKIKNTFAFMVLMTIIFLNSSKLQAQITGQLYLEGPTTVHYGDIVSYSLKDAMDNNAPSTYAYNNFNWMINDDGTVLTYVNETYQPDAEVYWDGNPNQEKVYVLYQRQGETYQYYAELNVTVLPTPATPDAPIVVSSGCNQVVLQRNDPPGNLRVGGQDITWYWQTSPTGTSTANSSATITVTSGTEYYLRARRNNNGAWSDESSSVQYFVGVPAPIVSNVVQPNVTTPTGSVTLTGLPSSWVINPGNISGSGWATTITGLNPSTTYNFTVTNSSGCTSNPSANVVIGAQASTLDAPVLSAIAQPNCNNSKGEFTIVNYNSTYTYTVTPSTGVSVLGAKVLVSQGSYTIKATSEFNISSPLTSFNINAQPVTPTAPIVGTVTHPTLSTPTGSVTLTGLTGSWTINPGNVFGSGPVAYVGGLKAGVVHNFTVTNYWGCISPASADVFINLQPFNCDGISNDETYVHTITPLVESTDVDALTNNNKLESITYYDGIARPKQKIEIRSGGTNNVDLITHIDYDDYGRQTKEYLPYTDGNSCGAFRTADIDLATKTYYANHFPADISLATANPYSQKDLEPSPLNRVLKQAAPGKDWMLGQGHEIKMDYKTNTLEEVQLFTVDFVLENSVYLPKLKNSGHYALNMLYKNIVFDENTKVNNTTGKYTEHEGATVEFKTKEGQVVLKRTYGAVEDGNTNERHDTYYVYDDFGNLSFVIPPKAVDLLNSNNIDANLESSVVLENGQQLNLKASNSITLKEGFHAKAGSIFSAVIDNDNQSVLDNLCYQYRYDQRNRLVEKKLPGKGWEYIIYNKQDQPILTQDANLRAENKWLFTKYDLFDRIVYTGEYKNTIKTTRALMQSFADENNVLFEQKQTANSINGTTVYYSNNAFPNVNDTSINLFTINYYDKYNFDTIPTNVSPLGAITDAKGLSTGSKIRILNTNSWITNWNYFDVKSKPFYTYTKNDYLNTTAIVNSEFDFSGKIKQTVSAHTRNNLTTTIVDKFEYDHAGRLTKQTQSINGATDPEIIAANTYDELGQLISKGVGNKASQNRLQVVDYKYNIRGWLKNINDVNAIGNDLFAFQINYNDIADTNKKLFNGNISQTFWKTANIDSSLKNYTYTYDKLNRLKNADDNLSKFNESLTYDKNGNIMRLVRNGELVGESTVPNINISSHFGLMDNLTYFYDKGNKLQIVSDLGNKTYGFKDDYTGVGDDTSVDYTYDANGNMKTDTNKGITAVSYNYLNLPDEVTIQGQIIKYYYDANGIKQQKIANSITTDYADEFIYKENQLQFLSQPEGYVSYNSGAFDYIYQYKDHLGNVRLSYDKDLVIQEENNYYPFGLKHKGYNYVNNISKGNSLAQKYKYNSKELQDELGLNMYDYGARNYDPALGRWMNIDPLAEKSRRFNPYTYALNNPVYFIDPDGMMASPPDWFVNRETGAVVHVEGQSKLTQTTADKIGAGDAKKYDRLGADNMFGNNNEKANNIRELGASVVENPEIFMEKQGYEKAEKVNIKEREFVSGGAMGEEKISSTITDMKQIGDSKVTYAKPEQMNEKKVLAETSGQSSWSSSRSTTYTLTKPVGQDNSKTAEYYGNKHTDYGTGLKILDTFIQLAQGVIQSMKK</sequence>
<dbReference type="PANTHER" id="PTHR32305">
    <property type="match status" value="1"/>
</dbReference>
<reference evidence="5" key="1">
    <citation type="journal article" date="2019" name="Int. J. Syst. Evol. Microbiol.">
        <title>The Global Catalogue of Microorganisms (GCM) 10K type strain sequencing project: providing services to taxonomists for standard genome sequencing and annotation.</title>
        <authorList>
            <consortium name="The Broad Institute Genomics Platform"/>
            <consortium name="The Broad Institute Genome Sequencing Center for Infectious Disease"/>
            <person name="Wu L."/>
            <person name="Ma J."/>
        </authorList>
    </citation>
    <scope>NUCLEOTIDE SEQUENCE [LARGE SCALE GENOMIC DNA]</scope>
    <source>
        <strain evidence="5">JCM 17337</strain>
    </source>
</reference>
<dbReference type="Pfam" id="PF20041">
    <property type="entry name" value="DUF6443"/>
    <property type="match status" value="1"/>
</dbReference>
<dbReference type="RefSeq" id="WP_345145405.1">
    <property type="nucleotide sequence ID" value="NZ_BAABDU010000004.1"/>
</dbReference>
<feature type="signal peptide" evidence="2">
    <location>
        <begin position="1"/>
        <end position="28"/>
    </location>
</feature>
<feature type="chain" id="PRO_5045627929" description="DUF6443 domain-containing protein" evidence="2">
    <location>
        <begin position="29"/>
        <end position="1616"/>
    </location>
</feature>
<feature type="region of interest" description="Disordered" evidence="1">
    <location>
        <begin position="1554"/>
        <end position="1575"/>
    </location>
</feature>
<evidence type="ECO:0000256" key="1">
    <source>
        <dbReference type="SAM" id="MobiDB-lite"/>
    </source>
</evidence>